<keyword evidence="2" id="KW-1185">Reference proteome</keyword>
<comment type="caution">
    <text evidence="1">The sequence shown here is derived from an EMBL/GenBank/DDBJ whole genome shotgun (WGS) entry which is preliminary data.</text>
</comment>
<dbReference type="STRING" id="329046.A0A1Y2CG99"/>
<dbReference type="EMBL" id="MCGO01000018">
    <property type="protein sequence ID" value="ORY46071.1"/>
    <property type="molecule type" value="Genomic_DNA"/>
</dbReference>
<sequence length="128" mass="13646">MISSNKTVQLRGHSFAIDVSIVSHESLTVTLAGEGSAWRGSFSAQYIEDVTKKTGNFKRFSVFAEMVQAALEGSAPGLALDLISAADLAGTNATTHTLLPVVAHERLYLVVTYAAAFDRCVCSCDSFL</sequence>
<dbReference type="Proteomes" id="UP000193642">
    <property type="component" value="Unassembled WGS sequence"/>
</dbReference>
<reference evidence="1 2" key="1">
    <citation type="submission" date="2016-07" db="EMBL/GenBank/DDBJ databases">
        <title>Pervasive Adenine N6-methylation of Active Genes in Fungi.</title>
        <authorList>
            <consortium name="DOE Joint Genome Institute"/>
            <person name="Mondo S.J."/>
            <person name="Dannebaum R.O."/>
            <person name="Kuo R.C."/>
            <person name="Labutti K."/>
            <person name="Haridas S."/>
            <person name="Kuo A."/>
            <person name="Salamov A."/>
            <person name="Ahrendt S.R."/>
            <person name="Lipzen A."/>
            <person name="Sullivan W."/>
            <person name="Andreopoulos W.B."/>
            <person name="Clum A."/>
            <person name="Lindquist E."/>
            <person name="Daum C."/>
            <person name="Ramamoorthy G.K."/>
            <person name="Gryganskyi A."/>
            <person name="Culley D."/>
            <person name="Magnuson J.K."/>
            <person name="James T.Y."/>
            <person name="O'Malley M.A."/>
            <person name="Stajich J.E."/>
            <person name="Spatafora J.W."/>
            <person name="Visel A."/>
            <person name="Grigoriev I.V."/>
        </authorList>
    </citation>
    <scope>NUCLEOTIDE SEQUENCE [LARGE SCALE GENOMIC DNA]</scope>
    <source>
        <strain evidence="1 2">JEL800</strain>
    </source>
</reference>
<dbReference type="AlphaFoldDB" id="A0A1Y2CG99"/>
<evidence type="ECO:0000313" key="1">
    <source>
        <dbReference type="EMBL" id="ORY46071.1"/>
    </source>
</evidence>
<dbReference type="OrthoDB" id="568137at2759"/>
<protein>
    <submittedName>
        <fullName evidence="1">Uncharacterized protein</fullName>
    </submittedName>
</protein>
<accession>A0A1Y2CG99</accession>
<proteinExistence type="predicted"/>
<name>A0A1Y2CG99_9FUNG</name>
<organism evidence="1 2">
    <name type="scientific">Rhizoclosmatium globosum</name>
    <dbReference type="NCBI Taxonomy" id="329046"/>
    <lineage>
        <taxon>Eukaryota</taxon>
        <taxon>Fungi</taxon>
        <taxon>Fungi incertae sedis</taxon>
        <taxon>Chytridiomycota</taxon>
        <taxon>Chytridiomycota incertae sedis</taxon>
        <taxon>Chytridiomycetes</taxon>
        <taxon>Chytridiales</taxon>
        <taxon>Chytriomycetaceae</taxon>
        <taxon>Rhizoclosmatium</taxon>
    </lineage>
</organism>
<gene>
    <name evidence="1" type="ORF">BCR33DRAFT_716077</name>
</gene>
<evidence type="ECO:0000313" key="2">
    <source>
        <dbReference type="Proteomes" id="UP000193642"/>
    </source>
</evidence>